<dbReference type="GO" id="GO:0015267">
    <property type="term" value="F:channel activity"/>
    <property type="evidence" value="ECO:0007669"/>
    <property type="project" value="InterPro"/>
</dbReference>
<dbReference type="Gene3D" id="1.20.1080.10">
    <property type="entry name" value="Glycerol uptake facilitator protein"/>
    <property type="match status" value="1"/>
</dbReference>
<organism evidence="6 7">
    <name type="scientific">Tricholaema leucomelas</name>
    <name type="common">pied barbet</name>
    <dbReference type="NCBI Taxonomy" id="240729"/>
    <lineage>
        <taxon>Eukaryota</taxon>
        <taxon>Metazoa</taxon>
        <taxon>Chordata</taxon>
        <taxon>Craniata</taxon>
        <taxon>Vertebrata</taxon>
        <taxon>Euteleostomi</taxon>
        <taxon>Archelosauria</taxon>
        <taxon>Archosauria</taxon>
        <taxon>Dinosauria</taxon>
        <taxon>Saurischia</taxon>
        <taxon>Theropoda</taxon>
        <taxon>Coelurosauria</taxon>
        <taxon>Aves</taxon>
        <taxon>Neognathae</taxon>
        <taxon>Neoaves</taxon>
        <taxon>Telluraves</taxon>
        <taxon>Coraciimorphae</taxon>
        <taxon>Piciformes</taxon>
        <taxon>Lybiidae</taxon>
        <taxon>Tricholaema lacrymosa</taxon>
    </lineage>
</organism>
<dbReference type="OrthoDB" id="3222at2759"/>
<keyword evidence="2 5" id="KW-0812">Transmembrane</keyword>
<reference evidence="6" key="1">
    <citation type="submission" date="2020-02" db="EMBL/GenBank/DDBJ databases">
        <title>Bird 10,000 Genomes (B10K) Project - Family phase.</title>
        <authorList>
            <person name="Zhang G."/>
        </authorList>
    </citation>
    <scope>NUCLEOTIDE SEQUENCE</scope>
    <source>
        <strain evidence="6">B10K-DU-002-37</strain>
        <tissue evidence="6">Muscle</tissue>
    </source>
</reference>
<evidence type="ECO:0000313" key="7">
    <source>
        <dbReference type="Proteomes" id="UP000627253"/>
    </source>
</evidence>
<proteinExistence type="predicted"/>
<dbReference type="Pfam" id="PF00230">
    <property type="entry name" value="MIP"/>
    <property type="match status" value="1"/>
</dbReference>
<dbReference type="GO" id="GO:0016020">
    <property type="term" value="C:membrane"/>
    <property type="evidence" value="ECO:0007669"/>
    <property type="project" value="UniProtKB-SubCell"/>
</dbReference>
<keyword evidence="4 5" id="KW-0472">Membrane</keyword>
<evidence type="ECO:0000256" key="1">
    <source>
        <dbReference type="ARBA" id="ARBA00004141"/>
    </source>
</evidence>
<keyword evidence="7" id="KW-1185">Reference proteome</keyword>
<comment type="subcellular location">
    <subcellularLocation>
        <location evidence="1">Membrane</location>
        <topology evidence="1">Multi-pass membrane protein</topology>
    </subcellularLocation>
</comment>
<accession>A0A852IPY4</accession>
<gene>
    <name evidence="6" type="primary">Aqp8</name>
    <name evidence="6" type="ORF">TRILEU_R01574</name>
</gene>
<dbReference type="InterPro" id="IPR023271">
    <property type="entry name" value="Aquaporin-like"/>
</dbReference>
<dbReference type="InterPro" id="IPR000425">
    <property type="entry name" value="MIP"/>
</dbReference>
<sequence length="71" mass="7784">MMVMEMQTKPSRPHWYELYLQPCVAELLGTALFVFIGCLSVLKDSKDTGLLQPALAHGLALGPIITILEGI</sequence>
<dbReference type="SUPFAM" id="SSF81338">
    <property type="entry name" value="Aquaporin-like"/>
    <property type="match status" value="1"/>
</dbReference>
<evidence type="ECO:0000256" key="3">
    <source>
        <dbReference type="ARBA" id="ARBA00022989"/>
    </source>
</evidence>
<feature type="transmembrane region" description="Helical" evidence="5">
    <location>
        <begin position="19"/>
        <end position="42"/>
    </location>
</feature>
<name>A0A852IPY4_9PICI</name>
<protein>
    <submittedName>
        <fullName evidence="6">AQP8 protein</fullName>
    </submittedName>
</protein>
<evidence type="ECO:0000256" key="4">
    <source>
        <dbReference type="ARBA" id="ARBA00023136"/>
    </source>
</evidence>
<feature type="non-terminal residue" evidence="6">
    <location>
        <position position="71"/>
    </location>
</feature>
<evidence type="ECO:0000313" key="6">
    <source>
        <dbReference type="EMBL" id="NXX40870.1"/>
    </source>
</evidence>
<feature type="non-terminal residue" evidence="6">
    <location>
        <position position="1"/>
    </location>
</feature>
<dbReference type="PRINTS" id="PR02020">
    <property type="entry name" value="AQUAPORIN8"/>
</dbReference>
<dbReference type="AlphaFoldDB" id="A0A852IPY4"/>
<evidence type="ECO:0000256" key="5">
    <source>
        <dbReference type="SAM" id="Phobius"/>
    </source>
</evidence>
<dbReference type="InterPro" id="IPR023277">
    <property type="entry name" value="Aquaporin_8"/>
</dbReference>
<evidence type="ECO:0000256" key="2">
    <source>
        <dbReference type="ARBA" id="ARBA00022692"/>
    </source>
</evidence>
<comment type="caution">
    <text evidence="6">The sequence shown here is derived from an EMBL/GenBank/DDBJ whole genome shotgun (WGS) entry which is preliminary data.</text>
</comment>
<dbReference type="EMBL" id="WAAF01004804">
    <property type="protein sequence ID" value="NXX40870.1"/>
    <property type="molecule type" value="Genomic_DNA"/>
</dbReference>
<keyword evidence="3 5" id="KW-1133">Transmembrane helix</keyword>
<dbReference type="Proteomes" id="UP000627253">
    <property type="component" value="Unassembled WGS sequence"/>
</dbReference>